<dbReference type="InterPro" id="IPR038576">
    <property type="entry name" value="Methyltransf_Zn-bd_dom_put_sf"/>
</dbReference>
<dbReference type="Gene3D" id="6.20.50.110">
    <property type="entry name" value="Methyltransferase, zinc-binding domain"/>
    <property type="match status" value="1"/>
</dbReference>
<comment type="caution">
    <text evidence="3">The sequence shown here is derived from an EMBL/GenBank/DDBJ whole genome shotgun (WGS) entry which is preliminary data.</text>
</comment>
<dbReference type="PANTHER" id="PTHR43861">
    <property type="entry name" value="TRANS-ACONITATE 2-METHYLTRANSFERASE-RELATED"/>
    <property type="match status" value="1"/>
</dbReference>
<proteinExistence type="predicted"/>
<sequence>MAHSTCRVCKAALTHTFLDLGVSPLANSFLTAEQRNHMEPFYPLHAYVCDACLLVQLGEVESPQRIFSHYLYASSYSSSWLKHAEAYADMAIERFQLNNESQVIEVASNDGYLLQYFHQRSIRTLGIEPASNVAEIAKGKGIPTRAAFFGEELAKQLVQEGYQADLLVANNVLAHVPNVHDFAAGLKRLLKPNGVMTIEFPHLLELLREQQFDTIYHEHFSYFSLRTAQKLLAEHGLEVVDVDQIPTHGGSLRLIVQHVEHAGEVAPSVGEIVQLEQENGLNQLSTYTQFSQRVELKRREVLSFFTYVQVMGKSIVGYGAPAKGNTFLNYCGISKEWLPYTVDQSPHKQNLYLPGTRIPIKHPDEIKRTKPDYVLILPWNLKQEIMESHAYIRDWGGQFVVLIPAAQVL</sequence>
<evidence type="ECO:0000313" key="3">
    <source>
        <dbReference type="EMBL" id="TVX91715.1"/>
    </source>
</evidence>
<accession>A0A559IVQ1</accession>
<dbReference type="Pfam" id="PF13489">
    <property type="entry name" value="Methyltransf_23"/>
    <property type="match status" value="1"/>
</dbReference>
<dbReference type="InterPro" id="IPR013630">
    <property type="entry name" value="Methyltransf_Zn-bd_dom_put"/>
</dbReference>
<dbReference type="OrthoDB" id="9815644at2"/>
<dbReference type="Gene3D" id="3.40.50.720">
    <property type="entry name" value="NAD(P)-binding Rossmann-like Domain"/>
    <property type="match status" value="1"/>
</dbReference>
<dbReference type="InterPro" id="IPR013691">
    <property type="entry name" value="MeTrfase_14"/>
</dbReference>
<feature type="domain" description="C-methyltransferase" evidence="2">
    <location>
        <begin position="246"/>
        <end position="404"/>
    </location>
</feature>
<dbReference type="AlphaFoldDB" id="A0A559IVQ1"/>
<keyword evidence="3" id="KW-0808">Transferase</keyword>
<keyword evidence="4" id="KW-1185">Reference proteome</keyword>
<dbReference type="Proteomes" id="UP000318102">
    <property type="component" value="Unassembled WGS sequence"/>
</dbReference>
<organism evidence="3 4">
    <name type="scientific">Paenibacillus agilis</name>
    <dbReference type="NCBI Taxonomy" id="3020863"/>
    <lineage>
        <taxon>Bacteria</taxon>
        <taxon>Bacillati</taxon>
        <taxon>Bacillota</taxon>
        <taxon>Bacilli</taxon>
        <taxon>Bacillales</taxon>
        <taxon>Paenibacillaceae</taxon>
        <taxon>Paenibacillus</taxon>
    </lineage>
</organism>
<dbReference type="SUPFAM" id="SSF53335">
    <property type="entry name" value="S-adenosyl-L-methionine-dependent methyltransferases"/>
    <property type="match status" value="1"/>
</dbReference>
<keyword evidence="3" id="KW-0489">Methyltransferase</keyword>
<feature type="domain" description="Methyltransferase putative zinc binding" evidence="1">
    <location>
        <begin position="6"/>
        <end position="67"/>
    </location>
</feature>
<gene>
    <name evidence="3" type="ORF">FPZ44_00765</name>
</gene>
<dbReference type="CDD" id="cd02440">
    <property type="entry name" value="AdoMet_MTases"/>
    <property type="match status" value="1"/>
</dbReference>
<dbReference type="PANTHER" id="PTHR43861:SF5">
    <property type="entry name" value="BLL5978 PROTEIN"/>
    <property type="match status" value="1"/>
</dbReference>
<dbReference type="GO" id="GO:0032259">
    <property type="term" value="P:methylation"/>
    <property type="evidence" value="ECO:0007669"/>
    <property type="project" value="UniProtKB-KW"/>
</dbReference>
<dbReference type="Gene3D" id="6.10.250.3100">
    <property type="match status" value="1"/>
</dbReference>
<protein>
    <submittedName>
        <fullName evidence="3">Class I SAM-dependent methyltransferase</fullName>
    </submittedName>
</protein>
<evidence type="ECO:0000259" key="2">
    <source>
        <dbReference type="Pfam" id="PF08484"/>
    </source>
</evidence>
<dbReference type="Pfam" id="PF08421">
    <property type="entry name" value="Methyltransf_13"/>
    <property type="match status" value="1"/>
</dbReference>
<dbReference type="GO" id="GO:0008168">
    <property type="term" value="F:methyltransferase activity"/>
    <property type="evidence" value="ECO:0007669"/>
    <property type="project" value="UniProtKB-KW"/>
</dbReference>
<dbReference type="RefSeq" id="WP_144986485.1">
    <property type="nucleotide sequence ID" value="NZ_VNJK01000001.1"/>
</dbReference>
<evidence type="ECO:0000259" key="1">
    <source>
        <dbReference type="Pfam" id="PF08421"/>
    </source>
</evidence>
<dbReference type="Gene3D" id="3.40.50.150">
    <property type="entry name" value="Vaccinia Virus protein VP39"/>
    <property type="match status" value="1"/>
</dbReference>
<dbReference type="InterPro" id="IPR029063">
    <property type="entry name" value="SAM-dependent_MTases_sf"/>
</dbReference>
<reference evidence="3 4" key="1">
    <citation type="submission" date="2019-07" db="EMBL/GenBank/DDBJ databases">
        <authorList>
            <person name="Kim J."/>
        </authorList>
    </citation>
    <scope>NUCLEOTIDE SEQUENCE [LARGE SCALE GENOMIC DNA]</scope>
    <source>
        <strain evidence="3 4">N4</strain>
    </source>
</reference>
<name>A0A559IVQ1_9BACL</name>
<evidence type="ECO:0000313" key="4">
    <source>
        <dbReference type="Proteomes" id="UP000318102"/>
    </source>
</evidence>
<dbReference type="Pfam" id="PF08484">
    <property type="entry name" value="Methyltransf_14"/>
    <property type="match status" value="1"/>
</dbReference>
<dbReference type="EMBL" id="VNJK01000001">
    <property type="protein sequence ID" value="TVX91715.1"/>
    <property type="molecule type" value="Genomic_DNA"/>
</dbReference>